<dbReference type="Proteomes" id="UP000679126">
    <property type="component" value="Unassembled WGS sequence"/>
</dbReference>
<keyword evidence="1" id="KW-0378">Hydrolase</keyword>
<name>A0ABS3YII0_9BACT</name>
<dbReference type="PANTHER" id="PTHR12670:SF1">
    <property type="entry name" value="NEUTRAL CERAMIDASE"/>
    <property type="match status" value="1"/>
</dbReference>
<keyword evidence="6" id="KW-1185">Reference proteome</keyword>
<dbReference type="InterPro" id="IPR006823">
    <property type="entry name" value="Ceramidase_alk"/>
</dbReference>
<keyword evidence="3" id="KW-0732">Signal</keyword>
<feature type="domain" description="Neutral/alkaline non-lysosomal ceramidase N-terminal" evidence="4">
    <location>
        <begin position="23"/>
        <end position="248"/>
    </location>
</feature>
<dbReference type="EC" id="3.5.1.23" evidence="1"/>
<dbReference type="EMBL" id="JAGHKP010000004">
    <property type="protein sequence ID" value="MBO9154499.1"/>
    <property type="molecule type" value="Genomic_DNA"/>
</dbReference>
<dbReference type="Pfam" id="PF04734">
    <property type="entry name" value="Ceramidase_alk"/>
    <property type="match status" value="1"/>
</dbReference>
<evidence type="ECO:0000313" key="6">
    <source>
        <dbReference type="Proteomes" id="UP000679126"/>
    </source>
</evidence>
<evidence type="ECO:0000256" key="2">
    <source>
        <dbReference type="SAM" id="MobiDB-lite"/>
    </source>
</evidence>
<gene>
    <name evidence="5" type="ORF">J7I43_19905</name>
</gene>
<feature type="region of interest" description="Disordered" evidence="2">
    <location>
        <begin position="170"/>
        <end position="190"/>
    </location>
</feature>
<feature type="signal peptide" evidence="3">
    <location>
        <begin position="1"/>
        <end position="18"/>
    </location>
</feature>
<keyword evidence="1" id="KW-0443">Lipid metabolism</keyword>
<proteinExistence type="inferred from homology"/>
<evidence type="ECO:0000256" key="1">
    <source>
        <dbReference type="RuleBase" id="RU366019"/>
    </source>
</evidence>
<dbReference type="InterPro" id="IPR031329">
    <property type="entry name" value="NEUT/ALK_ceramidase_N"/>
</dbReference>
<reference evidence="6" key="1">
    <citation type="submission" date="2021-03" db="EMBL/GenBank/DDBJ databases">
        <title>Assistant Professor.</title>
        <authorList>
            <person name="Huq M.A."/>
        </authorList>
    </citation>
    <scope>NUCLEOTIDE SEQUENCE [LARGE SCALE GENOMIC DNA]</scope>
    <source>
        <strain evidence="6">MAH-28</strain>
    </source>
</reference>
<protein>
    <recommendedName>
        <fullName evidence="1">Neutral ceramidase</fullName>
        <ecNumber evidence="1">3.5.1.23</ecNumber>
    </recommendedName>
</protein>
<evidence type="ECO:0000256" key="3">
    <source>
        <dbReference type="SAM" id="SignalP"/>
    </source>
</evidence>
<comment type="caution">
    <text evidence="5">The sequence shown here is derived from an EMBL/GenBank/DDBJ whole genome shotgun (WGS) entry which is preliminary data.</text>
</comment>
<comment type="catalytic activity">
    <reaction evidence="1">
        <text>an N-acylsphing-4-enine + H2O = sphing-4-enine + a fatty acid</text>
        <dbReference type="Rhea" id="RHEA:20856"/>
        <dbReference type="ChEBI" id="CHEBI:15377"/>
        <dbReference type="ChEBI" id="CHEBI:28868"/>
        <dbReference type="ChEBI" id="CHEBI:52639"/>
        <dbReference type="ChEBI" id="CHEBI:57756"/>
        <dbReference type="EC" id="3.5.1.23"/>
    </reaction>
</comment>
<keyword evidence="1" id="KW-0746">Sphingolipid metabolism</keyword>
<dbReference type="PANTHER" id="PTHR12670">
    <property type="entry name" value="CERAMIDASE"/>
    <property type="match status" value="1"/>
</dbReference>
<accession>A0ABS3YII0</accession>
<evidence type="ECO:0000313" key="5">
    <source>
        <dbReference type="EMBL" id="MBO9154499.1"/>
    </source>
</evidence>
<feature type="chain" id="PRO_5047172380" description="Neutral ceramidase" evidence="3">
    <location>
        <begin position="19"/>
        <end position="449"/>
    </location>
</feature>
<comment type="similarity">
    <text evidence="1">Belongs to the neutral ceramidase family.</text>
</comment>
<evidence type="ECO:0000259" key="4">
    <source>
        <dbReference type="Pfam" id="PF04734"/>
    </source>
</evidence>
<organism evidence="5 6">
    <name type="scientific">Chitinophaga chungangae</name>
    <dbReference type="NCBI Taxonomy" id="2821488"/>
    <lineage>
        <taxon>Bacteria</taxon>
        <taxon>Pseudomonadati</taxon>
        <taxon>Bacteroidota</taxon>
        <taxon>Chitinophagia</taxon>
        <taxon>Chitinophagales</taxon>
        <taxon>Chitinophagaceae</taxon>
        <taxon>Chitinophaga</taxon>
    </lineage>
</organism>
<sequence>MKYVLIALLAMLQLDVSAAFVKVGTGRVVITPELPFYLTGYAGRDSMATAKVHDLWAKAMVIEENPSSRIVIVTADVLGLTPAISEAAAAKLKEKYGITRAQIMFNSSHTHSGPMIWPALSVIGDYDAATISKFTAYAVSLTDKLVAAVDMAMQNLEPMQLSHGTGNATFAKNRRYKPGTDAATGVERSSRSDHDVPVLLARNAKGVVKAVVFGYACHNTTMTGAHNVINGDYAGFAQIEVEKTYPEATALFVLGCAGDQNPEPRGTLELTGRHGKELAEAVEKVITGKTENIGAPLRSAFVRTELPYQPFTAKTFQKELQEGTKYEKRRAKLIIEAMDKGWDLSNHNYPVQAMRIGNKLTILSLSGEVTVDYSLNAKKKYPGENLFVAGYCNQVVCYIPTERIIEEGGYEPVSSQMYYGMPGPFEKSVEKKVNAAISTVMQKVGLTKK</sequence>
<dbReference type="RefSeq" id="WP_209147617.1">
    <property type="nucleotide sequence ID" value="NZ_JAGHKP010000004.1"/>
</dbReference>